<organism evidence="2 3">
    <name type="scientific">Sporolactobacillus shoreicorticis</name>
    <dbReference type="NCBI Taxonomy" id="1923877"/>
    <lineage>
        <taxon>Bacteria</taxon>
        <taxon>Bacillati</taxon>
        <taxon>Bacillota</taxon>
        <taxon>Bacilli</taxon>
        <taxon>Bacillales</taxon>
        <taxon>Sporolactobacillaceae</taxon>
        <taxon>Sporolactobacillus</taxon>
    </lineage>
</organism>
<dbReference type="PANTHER" id="PTHR33930">
    <property type="entry name" value="ALKYL HYDROPEROXIDE REDUCTASE AHPD"/>
    <property type="match status" value="1"/>
</dbReference>
<name>A0ABW5S8V8_9BACL</name>
<dbReference type="Gene3D" id="1.20.1290.10">
    <property type="entry name" value="AhpD-like"/>
    <property type="match status" value="1"/>
</dbReference>
<protein>
    <submittedName>
        <fullName evidence="2">Carboxymuconolactone decarboxylase family protein</fullName>
    </submittedName>
</protein>
<evidence type="ECO:0000259" key="1">
    <source>
        <dbReference type="Pfam" id="PF02627"/>
    </source>
</evidence>
<dbReference type="Proteomes" id="UP001597399">
    <property type="component" value="Unassembled WGS sequence"/>
</dbReference>
<dbReference type="InterPro" id="IPR029032">
    <property type="entry name" value="AhpD-like"/>
</dbReference>
<sequence>MNMMDFFMKEAPEAAQAFNGLIKSLSESKGLDPKTKQLIYVSMRTAQGDTAATVAHAHMLRKLGASRDELKEAILMTLTVSGIKGVATCLKPALNTFDSEVDEK</sequence>
<evidence type="ECO:0000313" key="3">
    <source>
        <dbReference type="Proteomes" id="UP001597399"/>
    </source>
</evidence>
<accession>A0ABW5S8V8</accession>
<dbReference type="Pfam" id="PF02627">
    <property type="entry name" value="CMD"/>
    <property type="match status" value="1"/>
</dbReference>
<feature type="domain" description="Carboxymuconolactone decarboxylase-like" evidence="1">
    <location>
        <begin position="12"/>
        <end position="91"/>
    </location>
</feature>
<dbReference type="EMBL" id="JBHUMQ010000052">
    <property type="protein sequence ID" value="MFD2695734.1"/>
    <property type="molecule type" value="Genomic_DNA"/>
</dbReference>
<comment type="caution">
    <text evidence="2">The sequence shown here is derived from an EMBL/GenBank/DDBJ whole genome shotgun (WGS) entry which is preliminary data.</text>
</comment>
<dbReference type="InterPro" id="IPR003779">
    <property type="entry name" value="CMD-like"/>
</dbReference>
<gene>
    <name evidence="2" type="ORF">ACFSUE_19205</name>
</gene>
<keyword evidence="3" id="KW-1185">Reference proteome</keyword>
<reference evidence="3" key="1">
    <citation type="journal article" date="2019" name="Int. J. Syst. Evol. Microbiol.">
        <title>The Global Catalogue of Microorganisms (GCM) 10K type strain sequencing project: providing services to taxonomists for standard genome sequencing and annotation.</title>
        <authorList>
            <consortium name="The Broad Institute Genomics Platform"/>
            <consortium name="The Broad Institute Genome Sequencing Center for Infectious Disease"/>
            <person name="Wu L."/>
            <person name="Ma J."/>
        </authorList>
    </citation>
    <scope>NUCLEOTIDE SEQUENCE [LARGE SCALE GENOMIC DNA]</scope>
    <source>
        <strain evidence="3">TISTR 2466</strain>
    </source>
</reference>
<dbReference type="SUPFAM" id="SSF69118">
    <property type="entry name" value="AhpD-like"/>
    <property type="match status" value="1"/>
</dbReference>
<evidence type="ECO:0000313" key="2">
    <source>
        <dbReference type="EMBL" id="MFD2695734.1"/>
    </source>
</evidence>
<proteinExistence type="predicted"/>
<dbReference type="RefSeq" id="WP_253063129.1">
    <property type="nucleotide sequence ID" value="NZ_JAMXWM010000018.1"/>
</dbReference>
<dbReference type="PANTHER" id="PTHR33930:SF2">
    <property type="entry name" value="BLR3452 PROTEIN"/>
    <property type="match status" value="1"/>
</dbReference>